<accession>A0A848EJ96</accession>
<evidence type="ECO:0000313" key="2">
    <source>
        <dbReference type="Proteomes" id="UP000548582"/>
    </source>
</evidence>
<dbReference type="Proteomes" id="UP000548582">
    <property type="component" value="Unassembled WGS sequence"/>
</dbReference>
<keyword evidence="2" id="KW-1185">Reference proteome</keyword>
<dbReference type="RefSeq" id="WP_170055980.1">
    <property type="nucleotide sequence ID" value="NZ_JABBKX010000009.1"/>
</dbReference>
<proteinExistence type="predicted"/>
<dbReference type="EMBL" id="JABBKX010000009">
    <property type="protein sequence ID" value="NMJ43789.1"/>
    <property type="molecule type" value="Genomic_DNA"/>
</dbReference>
<reference evidence="1 2" key="1">
    <citation type="submission" date="2020-03" db="EMBL/GenBank/DDBJ databases">
        <authorList>
            <person name="Sun Q."/>
        </authorList>
    </citation>
    <scope>NUCLEOTIDE SEQUENCE [LARGE SCALE GENOMIC DNA]</scope>
    <source>
        <strain evidence="1 2">JC162</strain>
    </source>
</reference>
<dbReference type="AlphaFoldDB" id="A0A848EJ96"/>
<dbReference type="PROSITE" id="PS51257">
    <property type="entry name" value="PROKAR_LIPOPROTEIN"/>
    <property type="match status" value="1"/>
</dbReference>
<gene>
    <name evidence="1" type="ORF">GWK16_21255</name>
</gene>
<name>A0A848EJ96_9PROT</name>
<sequence length="190" mass="19321">MRDGRRPGLIAAVLLALAACGGPRPEPVTWPAPAGGAITTDPARQAINGTAFGFARPDTLAGRPADAAELLAQAEFLTVELATGPRWIPFAPSVQQAFVAARPEWRAAGGIAPDAAPQAAIDALLAASVALLAGNRAAAVAALSPPLFPAGGEDALRRLSALPRLPLSAAAGSDAQAEMWRDQVQIESDP</sequence>
<organism evidence="1 2">
    <name type="scientific">Neoroseomonas marina</name>
    <dbReference type="NCBI Taxonomy" id="1232220"/>
    <lineage>
        <taxon>Bacteria</taxon>
        <taxon>Pseudomonadati</taxon>
        <taxon>Pseudomonadota</taxon>
        <taxon>Alphaproteobacteria</taxon>
        <taxon>Acetobacterales</taxon>
        <taxon>Acetobacteraceae</taxon>
        <taxon>Neoroseomonas</taxon>
    </lineage>
</organism>
<comment type="caution">
    <text evidence="1">The sequence shown here is derived from an EMBL/GenBank/DDBJ whole genome shotgun (WGS) entry which is preliminary data.</text>
</comment>
<evidence type="ECO:0000313" key="1">
    <source>
        <dbReference type="EMBL" id="NMJ43789.1"/>
    </source>
</evidence>
<protein>
    <submittedName>
        <fullName evidence="1">Uncharacterized protein</fullName>
    </submittedName>
</protein>